<organism evidence="2 3">
    <name type="scientific">Olea europaea subsp. europaea</name>
    <dbReference type="NCBI Taxonomy" id="158383"/>
    <lineage>
        <taxon>Eukaryota</taxon>
        <taxon>Viridiplantae</taxon>
        <taxon>Streptophyta</taxon>
        <taxon>Embryophyta</taxon>
        <taxon>Tracheophyta</taxon>
        <taxon>Spermatophyta</taxon>
        <taxon>Magnoliopsida</taxon>
        <taxon>eudicotyledons</taxon>
        <taxon>Gunneridae</taxon>
        <taxon>Pentapetalae</taxon>
        <taxon>asterids</taxon>
        <taxon>lamiids</taxon>
        <taxon>Lamiales</taxon>
        <taxon>Oleaceae</taxon>
        <taxon>Oleeae</taxon>
        <taxon>Olea</taxon>
    </lineage>
</organism>
<name>A0A8S0UND9_OLEEU</name>
<gene>
    <name evidence="2" type="ORF">OLEA9_A014988</name>
</gene>
<evidence type="ECO:0000313" key="3">
    <source>
        <dbReference type="Proteomes" id="UP000594638"/>
    </source>
</evidence>
<protein>
    <recommendedName>
        <fullName evidence="1">DUF1985 domain-containing protein</fullName>
    </recommendedName>
</protein>
<dbReference type="PANTHER" id="PTHR48449">
    <property type="entry name" value="DUF1985 DOMAIN-CONTAINING PROTEIN"/>
    <property type="match status" value="1"/>
</dbReference>
<reference evidence="2 3" key="1">
    <citation type="submission" date="2019-12" db="EMBL/GenBank/DDBJ databases">
        <authorList>
            <person name="Alioto T."/>
            <person name="Alioto T."/>
            <person name="Gomez Garrido J."/>
        </authorList>
    </citation>
    <scope>NUCLEOTIDE SEQUENCE [LARGE SCALE GENOMIC DNA]</scope>
</reference>
<dbReference type="OrthoDB" id="1306375at2759"/>
<dbReference type="Gramene" id="OE9A014988T1">
    <property type="protein sequence ID" value="OE9A014988C1"/>
    <property type="gene ID" value="OE9A014988"/>
</dbReference>
<accession>A0A8S0UND9</accession>
<dbReference type="Pfam" id="PF09331">
    <property type="entry name" value="DUF1985"/>
    <property type="match status" value="1"/>
</dbReference>
<dbReference type="AlphaFoldDB" id="A0A8S0UND9"/>
<dbReference type="Proteomes" id="UP000594638">
    <property type="component" value="Unassembled WGS sequence"/>
</dbReference>
<sequence length="113" mass="13106">MNDLSLQHQVIHKFLLMEVRQSTHDEMSFKVGGKHFKFSIEEFALVTGLKCHGDDSTSMYNVGHCCIKHSNFRHRKNVYRKDIENAFNNLTATTRDEDVVKSRMTTENLCTVL</sequence>
<dbReference type="PANTHER" id="PTHR48449:SF1">
    <property type="entry name" value="DUF1985 DOMAIN-CONTAINING PROTEIN"/>
    <property type="match status" value="1"/>
</dbReference>
<dbReference type="InterPro" id="IPR015410">
    <property type="entry name" value="DUF1985"/>
</dbReference>
<evidence type="ECO:0000259" key="1">
    <source>
        <dbReference type="Pfam" id="PF09331"/>
    </source>
</evidence>
<dbReference type="EMBL" id="CACTIH010007913">
    <property type="protein sequence ID" value="CAA3018718.1"/>
    <property type="molecule type" value="Genomic_DNA"/>
</dbReference>
<feature type="domain" description="DUF1985" evidence="1">
    <location>
        <begin position="15"/>
        <end position="100"/>
    </location>
</feature>
<evidence type="ECO:0000313" key="2">
    <source>
        <dbReference type="EMBL" id="CAA3018718.1"/>
    </source>
</evidence>
<keyword evidence="3" id="KW-1185">Reference proteome</keyword>
<comment type="caution">
    <text evidence="2">The sequence shown here is derived from an EMBL/GenBank/DDBJ whole genome shotgun (WGS) entry which is preliminary data.</text>
</comment>
<dbReference type="Gramene" id="OE9A014988T2">
    <property type="protein sequence ID" value="OE9A014988C2"/>
    <property type="gene ID" value="OE9A014988"/>
</dbReference>
<proteinExistence type="predicted"/>